<name>U9SW87_RHIID</name>
<gene>
    <name evidence="3" type="ORF">GLOINDRAFT_10670</name>
</gene>
<dbReference type="VEuPathDB" id="FungiDB:RhiirFUN_011677"/>
<evidence type="ECO:0000256" key="2">
    <source>
        <dbReference type="SAM" id="MobiDB-lite"/>
    </source>
</evidence>
<feature type="region of interest" description="Disordered" evidence="2">
    <location>
        <begin position="82"/>
        <end position="116"/>
    </location>
</feature>
<feature type="coiled-coil region" evidence="1">
    <location>
        <begin position="3"/>
        <end position="39"/>
    </location>
</feature>
<dbReference type="EMBL" id="KI298877">
    <property type="protein sequence ID" value="ERZ98307.1"/>
    <property type="molecule type" value="Genomic_DNA"/>
</dbReference>
<evidence type="ECO:0000313" key="3">
    <source>
        <dbReference type="EMBL" id="ERZ98307.1"/>
    </source>
</evidence>
<accession>U9SW87</accession>
<feature type="non-terminal residue" evidence="3">
    <location>
        <position position="1"/>
    </location>
</feature>
<feature type="compositionally biased region" description="Low complexity" evidence="2">
    <location>
        <begin position="481"/>
        <end position="498"/>
    </location>
</feature>
<feature type="region of interest" description="Disordered" evidence="2">
    <location>
        <begin position="445"/>
        <end position="498"/>
    </location>
</feature>
<feature type="region of interest" description="Disordered" evidence="2">
    <location>
        <begin position="135"/>
        <end position="161"/>
    </location>
</feature>
<keyword evidence="1" id="KW-0175">Coiled coil</keyword>
<evidence type="ECO:0000256" key="1">
    <source>
        <dbReference type="SAM" id="Coils"/>
    </source>
</evidence>
<dbReference type="HOGENOM" id="CLU_045575_0_0_1"/>
<dbReference type="AlphaFoldDB" id="U9SW87"/>
<protein>
    <submittedName>
        <fullName evidence="3">Uncharacterized protein</fullName>
    </submittedName>
</protein>
<feature type="compositionally biased region" description="Polar residues" evidence="2">
    <location>
        <begin position="461"/>
        <end position="480"/>
    </location>
</feature>
<proteinExistence type="predicted"/>
<organism evidence="3">
    <name type="scientific">Rhizophagus irregularis (strain DAOM 181602 / DAOM 197198 / MUCL 43194)</name>
    <name type="common">Arbuscular mycorrhizal fungus</name>
    <name type="synonym">Glomus intraradices</name>
    <dbReference type="NCBI Taxonomy" id="747089"/>
    <lineage>
        <taxon>Eukaryota</taxon>
        <taxon>Fungi</taxon>
        <taxon>Fungi incertae sedis</taxon>
        <taxon>Mucoromycota</taxon>
        <taxon>Glomeromycotina</taxon>
        <taxon>Glomeromycetes</taxon>
        <taxon>Glomerales</taxon>
        <taxon>Glomeraceae</taxon>
        <taxon>Rhizophagus</taxon>
    </lineage>
</organism>
<sequence length="498" mass="56287">LLAENAEIKAENAEVKAENAKLRQAMEENEARFVKLEQSDKEKAELIAELNCDVGKIKQEQIAINVLVQDGTSVVKSPTCSELQVTSQSSISPPIEGNSENSSNVTQPTHAGSKLLEDRQTDEFLISVSKKEVSDMMRQRNREKKLLHESTHSSQDQDELSISQNNSSILLEDSAKTETNISSLQSSIKLNVYRAGETQVLPKDTKVSHDYIVAQDFIQEVSLEEKHYISELKRDFVSPFIWKKFKKGIQEIIAKDNVSDQTARKQLFQDIIKHLSGITLETLRKRIQRAIKIYKLFEKIGVDRIKNIKSYSADSISKFTNPQIQIILDYFSGSSYADRKLKKPNSYSGCKNVEKVKPKVPFEKSHEFVPKKLPDIVLELPAKAKYFYLSLFNSDRHNDRYEFKNFGLCPECGKKHDKGKIVGRCIKSSYYIKCQSLPREKEIKVSALPENSSGEKLPDVNMSTVSKDTPSVKSQVSVLPSTTSSSQINKSNKSQLLV</sequence>
<feature type="compositionally biased region" description="Polar residues" evidence="2">
    <location>
        <begin position="82"/>
        <end position="110"/>
    </location>
</feature>
<reference evidence="3" key="1">
    <citation type="submission" date="2013-07" db="EMBL/GenBank/DDBJ databases">
        <title>The genome of an arbuscular mycorrhizal fungus provides insights into the evolution of the oldest plant symbiosis.</title>
        <authorList>
            <consortium name="DOE Joint Genome Institute"/>
            <person name="Tisserant E."/>
            <person name="Malbreil M."/>
            <person name="Kuo A."/>
            <person name="Kohler A."/>
            <person name="Symeonidi A."/>
            <person name="Balestrini R."/>
            <person name="Charron P."/>
            <person name="Duensing N."/>
            <person name="Frei-dit-Frey N."/>
            <person name="Gianinazzi-Pearson V."/>
            <person name="Gilbert B."/>
            <person name="Handa Y."/>
            <person name="Hijri M."/>
            <person name="Kaul R."/>
            <person name="Kawaguchi M."/>
            <person name="Krajinski F."/>
            <person name="Lammers P."/>
            <person name="Lapierre D."/>
            <person name="Masclaux F.G."/>
            <person name="Murat C."/>
            <person name="Morin E."/>
            <person name="Ndikumana S."/>
            <person name="Pagni M."/>
            <person name="Petitpierre D."/>
            <person name="Requena N."/>
            <person name="Rosikiewicz P."/>
            <person name="Riley R."/>
            <person name="Saito K."/>
            <person name="San Clemente H."/>
            <person name="Shapiro H."/>
            <person name="van Tuinen D."/>
            <person name="Becard G."/>
            <person name="Bonfante P."/>
            <person name="Paszkowski U."/>
            <person name="Shachar-Hill Y."/>
            <person name="Young J.P."/>
            <person name="Sanders I.R."/>
            <person name="Henrissat B."/>
            <person name="Rensing S.A."/>
            <person name="Grigoriev I.V."/>
            <person name="Corradi N."/>
            <person name="Roux C."/>
            <person name="Martin F."/>
        </authorList>
    </citation>
    <scope>NUCLEOTIDE SEQUENCE</scope>
    <source>
        <strain evidence="3">DAOM 197198</strain>
    </source>
</reference>
<feature type="compositionally biased region" description="Basic and acidic residues" evidence="2">
    <location>
        <begin position="135"/>
        <end position="151"/>
    </location>
</feature>